<dbReference type="InterPro" id="IPR050109">
    <property type="entry name" value="HTH-type_TetR-like_transc_reg"/>
</dbReference>
<gene>
    <name evidence="6" type="ORF">ACFF45_28810</name>
</gene>
<sequence length="203" mass="21616">MTNAPTTRPLRSDAVRTRKLLHDAATSAFAELGTNVSIAEIAERAGIAKGTVFRHFATKEDLVAAIVCENIDTLVATGEQLAQEADAGEALRAFMTAIIEIEASDRAFCEIASGAIHDQPSIQAGTNRLRAIAETLVDRAREQGAIRPEITGQDIILLVSGIYQTAAPLASAQPDLWRRYLGLVLDGMQAHSVPELPHPAPAG</sequence>
<dbReference type="SUPFAM" id="SSF46689">
    <property type="entry name" value="Homeodomain-like"/>
    <property type="match status" value="1"/>
</dbReference>
<dbReference type="PROSITE" id="PS50977">
    <property type="entry name" value="HTH_TETR_2"/>
    <property type="match status" value="1"/>
</dbReference>
<evidence type="ECO:0000256" key="4">
    <source>
        <dbReference type="PROSITE-ProRule" id="PRU00335"/>
    </source>
</evidence>
<reference evidence="6 7" key="1">
    <citation type="submission" date="2024-09" db="EMBL/GenBank/DDBJ databases">
        <authorList>
            <person name="Sun Q."/>
            <person name="Mori K."/>
        </authorList>
    </citation>
    <scope>NUCLEOTIDE SEQUENCE [LARGE SCALE GENOMIC DNA]</scope>
    <source>
        <strain evidence="6 7">JCM 6917</strain>
    </source>
</reference>
<dbReference type="Gene3D" id="1.10.357.10">
    <property type="entry name" value="Tetracycline Repressor, domain 2"/>
    <property type="match status" value="1"/>
</dbReference>
<organism evidence="6 7">
    <name type="scientific">Streptomyces cinereospinus</name>
    <dbReference type="NCBI Taxonomy" id="285561"/>
    <lineage>
        <taxon>Bacteria</taxon>
        <taxon>Bacillati</taxon>
        <taxon>Actinomycetota</taxon>
        <taxon>Actinomycetes</taxon>
        <taxon>Kitasatosporales</taxon>
        <taxon>Streptomycetaceae</taxon>
        <taxon>Streptomyces</taxon>
    </lineage>
</organism>
<keyword evidence="7" id="KW-1185">Reference proteome</keyword>
<name>A0ABV5N8L7_9ACTN</name>
<accession>A0ABV5N8L7</accession>
<proteinExistence type="predicted"/>
<evidence type="ECO:0000259" key="5">
    <source>
        <dbReference type="PROSITE" id="PS50977"/>
    </source>
</evidence>
<dbReference type="Pfam" id="PF00440">
    <property type="entry name" value="TetR_N"/>
    <property type="match status" value="1"/>
</dbReference>
<evidence type="ECO:0000256" key="3">
    <source>
        <dbReference type="ARBA" id="ARBA00023163"/>
    </source>
</evidence>
<protein>
    <submittedName>
        <fullName evidence="6">TetR/AcrR family transcriptional regulator</fullName>
    </submittedName>
</protein>
<dbReference type="Proteomes" id="UP001589709">
    <property type="component" value="Unassembled WGS sequence"/>
</dbReference>
<keyword evidence="1" id="KW-0805">Transcription regulation</keyword>
<evidence type="ECO:0000313" key="7">
    <source>
        <dbReference type="Proteomes" id="UP001589709"/>
    </source>
</evidence>
<dbReference type="EMBL" id="JBHMCY010000073">
    <property type="protein sequence ID" value="MFB9466600.1"/>
    <property type="molecule type" value="Genomic_DNA"/>
</dbReference>
<keyword evidence="2 4" id="KW-0238">DNA-binding</keyword>
<dbReference type="InterPro" id="IPR049445">
    <property type="entry name" value="TetR_SbtR-like_C"/>
</dbReference>
<dbReference type="RefSeq" id="WP_381349583.1">
    <property type="nucleotide sequence ID" value="NZ_JBHMCY010000073.1"/>
</dbReference>
<feature type="DNA-binding region" description="H-T-H motif" evidence="4">
    <location>
        <begin position="37"/>
        <end position="56"/>
    </location>
</feature>
<evidence type="ECO:0000256" key="1">
    <source>
        <dbReference type="ARBA" id="ARBA00023015"/>
    </source>
</evidence>
<comment type="caution">
    <text evidence="6">The sequence shown here is derived from an EMBL/GenBank/DDBJ whole genome shotgun (WGS) entry which is preliminary data.</text>
</comment>
<dbReference type="PRINTS" id="PR00455">
    <property type="entry name" value="HTHTETR"/>
</dbReference>
<dbReference type="PANTHER" id="PTHR30055:SF234">
    <property type="entry name" value="HTH-TYPE TRANSCRIPTIONAL REGULATOR BETI"/>
    <property type="match status" value="1"/>
</dbReference>
<dbReference type="SUPFAM" id="SSF48498">
    <property type="entry name" value="Tetracyclin repressor-like, C-terminal domain"/>
    <property type="match status" value="1"/>
</dbReference>
<evidence type="ECO:0000256" key="2">
    <source>
        <dbReference type="ARBA" id="ARBA00023125"/>
    </source>
</evidence>
<evidence type="ECO:0000313" key="6">
    <source>
        <dbReference type="EMBL" id="MFB9466600.1"/>
    </source>
</evidence>
<dbReference type="InterPro" id="IPR036271">
    <property type="entry name" value="Tet_transcr_reg_TetR-rel_C_sf"/>
</dbReference>
<dbReference type="InterPro" id="IPR009057">
    <property type="entry name" value="Homeodomain-like_sf"/>
</dbReference>
<feature type="domain" description="HTH tetR-type" evidence="5">
    <location>
        <begin position="15"/>
        <end position="74"/>
    </location>
</feature>
<dbReference type="PANTHER" id="PTHR30055">
    <property type="entry name" value="HTH-TYPE TRANSCRIPTIONAL REGULATOR RUTR"/>
    <property type="match status" value="1"/>
</dbReference>
<dbReference type="InterPro" id="IPR001647">
    <property type="entry name" value="HTH_TetR"/>
</dbReference>
<keyword evidence="3" id="KW-0804">Transcription</keyword>
<dbReference type="Pfam" id="PF21597">
    <property type="entry name" value="TetR_C_43"/>
    <property type="match status" value="1"/>
</dbReference>